<dbReference type="CDD" id="cd01745">
    <property type="entry name" value="GATase1_2"/>
    <property type="match status" value="1"/>
</dbReference>
<sequence>MSAPVIGLTTYRQPADWGTWRSVRADLLPTDYATAVERAGGVPVLLPVFATREAAVTAVSRLDGVLLSGGADLNPELYGESPDPHVTAWYDDRDASELWVLDAAAESGLPVLGVCRGMQLMAVAAGGTLVQHLPDQVGHADHAGGPSDYGRIEVTLDPGHRISALLGSSFIAPCHHHQAVRTHPGFVGTAQDSDGVLQAMEGTGERFEVAVQWHPETGRDLGLFEGLVEAARGVSSRTRGL</sequence>
<dbReference type="GO" id="GO:0033969">
    <property type="term" value="F:gamma-glutamyl-gamma-aminobutyrate hydrolase activity"/>
    <property type="evidence" value="ECO:0007669"/>
    <property type="project" value="TreeGrafter"/>
</dbReference>
<keyword evidence="1" id="KW-0315">Glutamine amidotransferase</keyword>
<evidence type="ECO:0000313" key="1">
    <source>
        <dbReference type="EMBL" id="NYJ25222.1"/>
    </source>
</evidence>
<proteinExistence type="predicted"/>
<dbReference type="AlphaFoldDB" id="A0A853CXH8"/>
<dbReference type="PANTHER" id="PTHR43235:SF1">
    <property type="entry name" value="GLUTAMINE AMIDOTRANSFERASE PB2B2.05-RELATED"/>
    <property type="match status" value="1"/>
</dbReference>
<dbReference type="Pfam" id="PF07722">
    <property type="entry name" value="Peptidase_C26"/>
    <property type="match status" value="1"/>
</dbReference>
<reference evidence="1 2" key="1">
    <citation type="submission" date="2020-07" db="EMBL/GenBank/DDBJ databases">
        <title>Sequencing the genomes of 1000 actinobacteria strains.</title>
        <authorList>
            <person name="Klenk H.-P."/>
        </authorList>
    </citation>
    <scope>NUCLEOTIDE SEQUENCE [LARGE SCALE GENOMIC DNA]</scope>
    <source>
        <strain evidence="1 2">DSM 15165</strain>
    </source>
</reference>
<dbReference type="InterPro" id="IPR029062">
    <property type="entry name" value="Class_I_gatase-like"/>
</dbReference>
<keyword evidence="1" id="KW-0808">Transferase</keyword>
<comment type="caution">
    <text evidence="1">The sequence shown here is derived from an EMBL/GenBank/DDBJ whole genome shotgun (WGS) entry which is preliminary data.</text>
</comment>
<dbReference type="InterPro" id="IPR011697">
    <property type="entry name" value="Peptidase_C26"/>
</dbReference>
<dbReference type="GO" id="GO:0006598">
    <property type="term" value="P:polyamine catabolic process"/>
    <property type="evidence" value="ECO:0007669"/>
    <property type="project" value="TreeGrafter"/>
</dbReference>
<gene>
    <name evidence="1" type="ORF">HNR13_003509</name>
</gene>
<dbReference type="GO" id="GO:0005829">
    <property type="term" value="C:cytosol"/>
    <property type="evidence" value="ECO:0007669"/>
    <property type="project" value="TreeGrafter"/>
</dbReference>
<name>A0A853CXH8_9MICO</name>
<dbReference type="RefSeq" id="WP_179607853.1">
    <property type="nucleotide sequence ID" value="NZ_BAABEH010000001.1"/>
</dbReference>
<dbReference type="PANTHER" id="PTHR43235">
    <property type="entry name" value="GLUTAMINE AMIDOTRANSFERASE PB2B2.05-RELATED"/>
    <property type="match status" value="1"/>
</dbReference>
<organism evidence="1 2">
    <name type="scientific">Leifsonia shinshuensis</name>
    <dbReference type="NCBI Taxonomy" id="150026"/>
    <lineage>
        <taxon>Bacteria</taxon>
        <taxon>Bacillati</taxon>
        <taxon>Actinomycetota</taxon>
        <taxon>Actinomycetes</taxon>
        <taxon>Micrococcales</taxon>
        <taxon>Microbacteriaceae</taxon>
        <taxon>Leifsonia</taxon>
    </lineage>
</organism>
<dbReference type="SUPFAM" id="SSF52317">
    <property type="entry name" value="Class I glutamine amidotransferase-like"/>
    <property type="match status" value="1"/>
</dbReference>
<dbReference type="Proteomes" id="UP000578352">
    <property type="component" value="Unassembled WGS sequence"/>
</dbReference>
<dbReference type="PROSITE" id="PS51273">
    <property type="entry name" value="GATASE_TYPE_1"/>
    <property type="match status" value="1"/>
</dbReference>
<dbReference type="EMBL" id="JACCFL010000001">
    <property type="protein sequence ID" value="NYJ25222.1"/>
    <property type="molecule type" value="Genomic_DNA"/>
</dbReference>
<evidence type="ECO:0000313" key="2">
    <source>
        <dbReference type="Proteomes" id="UP000578352"/>
    </source>
</evidence>
<dbReference type="InterPro" id="IPR044668">
    <property type="entry name" value="PuuD-like"/>
</dbReference>
<protein>
    <submittedName>
        <fullName evidence="1">Putative glutamine amidotransferase</fullName>
    </submittedName>
</protein>
<dbReference type="GO" id="GO:0016740">
    <property type="term" value="F:transferase activity"/>
    <property type="evidence" value="ECO:0007669"/>
    <property type="project" value="UniProtKB-KW"/>
</dbReference>
<accession>A0A853CXH8</accession>
<dbReference type="Gene3D" id="3.40.50.880">
    <property type="match status" value="1"/>
</dbReference>